<evidence type="ECO:0000259" key="10">
    <source>
        <dbReference type="PROSITE" id="PS50137"/>
    </source>
</evidence>
<keyword evidence="9" id="KW-0819">tRNA processing</keyword>
<dbReference type="InterPro" id="IPR011907">
    <property type="entry name" value="RNase_III"/>
</dbReference>
<dbReference type="SUPFAM" id="SSF69065">
    <property type="entry name" value="RNase III domain-like"/>
    <property type="match status" value="1"/>
</dbReference>
<feature type="binding site" evidence="9">
    <location>
        <position position="125"/>
    </location>
    <ligand>
        <name>Mg(2+)</name>
        <dbReference type="ChEBI" id="CHEBI:18420"/>
    </ligand>
</feature>
<evidence type="ECO:0000256" key="9">
    <source>
        <dbReference type="HAMAP-Rule" id="MF_00104"/>
    </source>
</evidence>
<comment type="catalytic activity">
    <reaction evidence="1 9">
        <text>Endonucleolytic cleavage to 5'-phosphomonoester.</text>
        <dbReference type="EC" id="3.1.26.3"/>
    </reaction>
</comment>
<comment type="subcellular location">
    <subcellularLocation>
        <location evidence="9">Cytoplasm</location>
    </subcellularLocation>
</comment>
<dbReference type="RefSeq" id="WP_084001314.1">
    <property type="nucleotide sequence ID" value="NZ_DF967965.1"/>
</dbReference>
<accession>A0A3D1JKE9</accession>
<evidence type="ECO:0000256" key="4">
    <source>
        <dbReference type="ARBA" id="ARBA00022664"/>
    </source>
</evidence>
<dbReference type="AlphaFoldDB" id="A0A3D1JKE9"/>
<dbReference type="PANTHER" id="PTHR11207:SF0">
    <property type="entry name" value="RIBONUCLEASE 3"/>
    <property type="match status" value="1"/>
</dbReference>
<dbReference type="SUPFAM" id="SSF54768">
    <property type="entry name" value="dsRNA-binding domain-like"/>
    <property type="match status" value="1"/>
</dbReference>
<comment type="function">
    <text evidence="9">Digests double-stranded RNA. Involved in the processing of primary rRNA transcript to yield the immediate precursors to the large and small rRNAs (23S and 16S). Processes some mRNAs, and tRNAs when they are encoded in the rRNA operon. Processes pre-crRNA and tracrRNA of type II CRISPR loci if present in the organism.</text>
</comment>
<feature type="domain" description="DRBM" evidence="10">
    <location>
        <begin position="166"/>
        <end position="235"/>
    </location>
</feature>
<evidence type="ECO:0000256" key="8">
    <source>
        <dbReference type="ARBA" id="ARBA00022884"/>
    </source>
</evidence>
<dbReference type="STRING" id="229919.GCA_001050195_01869"/>
<dbReference type="GO" id="GO:0010468">
    <property type="term" value="P:regulation of gene expression"/>
    <property type="evidence" value="ECO:0007669"/>
    <property type="project" value="TreeGrafter"/>
</dbReference>
<feature type="binding site" evidence="9">
    <location>
        <position position="128"/>
    </location>
    <ligand>
        <name>Mg(2+)</name>
        <dbReference type="ChEBI" id="CHEBI:18420"/>
    </ligand>
</feature>
<evidence type="ECO:0000256" key="6">
    <source>
        <dbReference type="ARBA" id="ARBA00022759"/>
    </source>
</evidence>
<dbReference type="Pfam" id="PF00035">
    <property type="entry name" value="dsrm"/>
    <property type="match status" value="1"/>
</dbReference>
<evidence type="ECO:0000256" key="5">
    <source>
        <dbReference type="ARBA" id="ARBA00022722"/>
    </source>
</evidence>
<dbReference type="SMART" id="SM00535">
    <property type="entry name" value="RIBOc"/>
    <property type="match status" value="1"/>
</dbReference>
<evidence type="ECO:0000313" key="13">
    <source>
        <dbReference type="Proteomes" id="UP000264141"/>
    </source>
</evidence>
<comment type="similarity">
    <text evidence="2">Belongs to the ribonuclease III family.</text>
</comment>
<protein>
    <recommendedName>
        <fullName evidence="9">Ribonuclease 3</fullName>
        <ecNumber evidence="9">3.1.26.3</ecNumber>
    </recommendedName>
    <alternativeName>
        <fullName evidence="9">Ribonuclease III</fullName>
        <shortName evidence="9">RNase III</shortName>
    </alternativeName>
</protein>
<keyword evidence="5 9" id="KW-0540">Nuclease</keyword>
<keyword evidence="9" id="KW-0699">rRNA-binding</keyword>
<gene>
    <name evidence="9 12" type="primary">rnc</name>
    <name evidence="12" type="ORF">DEQ80_09680</name>
</gene>
<keyword evidence="4 9" id="KW-0507">mRNA processing</keyword>
<evidence type="ECO:0000256" key="3">
    <source>
        <dbReference type="ARBA" id="ARBA00022552"/>
    </source>
</evidence>
<keyword evidence="9" id="KW-0479">Metal-binding</keyword>
<organism evidence="12 13">
    <name type="scientific">Anaerolinea thermolimosa</name>
    <dbReference type="NCBI Taxonomy" id="229919"/>
    <lineage>
        <taxon>Bacteria</taxon>
        <taxon>Bacillati</taxon>
        <taxon>Chloroflexota</taxon>
        <taxon>Anaerolineae</taxon>
        <taxon>Anaerolineales</taxon>
        <taxon>Anaerolineaceae</taxon>
        <taxon>Anaerolinea</taxon>
    </lineage>
</organism>
<dbReference type="InterPro" id="IPR000999">
    <property type="entry name" value="RNase_III_dom"/>
</dbReference>
<keyword evidence="9" id="KW-0963">Cytoplasm</keyword>
<dbReference type="CDD" id="cd10845">
    <property type="entry name" value="DSRM_RNAse_III_family"/>
    <property type="match status" value="1"/>
</dbReference>
<dbReference type="PROSITE" id="PS00517">
    <property type="entry name" value="RNASE_3_1"/>
    <property type="match status" value="1"/>
</dbReference>
<dbReference type="PANTHER" id="PTHR11207">
    <property type="entry name" value="RIBONUCLEASE III"/>
    <property type="match status" value="1"/>
</dbReference>
<dbReference type="SMART" id="SM00358">
    <property type="entry name" value="DSRM"/>
    <property type="match status" value="1"/>
</dbReference>
<dbReference type="GO" id="GO:0046872">
    <property type="term" value="F:metal ion binding"/>
    <property type="evidence" value="ECO:0007669"/>
    <property type="project" value="UniProtKB-KW"/>
</dbReference>
<evidence type="ECO:0000256" key="7">
    <source>
        <dbReference type="ARBA" id="ARBA00022801"/>
    </source>
</evidence>
<name>A0A3D1JKE9_9CHLR</name>
<dbReference type="GO" id="GO:0019843">
    <property type="term" value="F:rRNA binding"/>
    <property type="evidence" value="ECO:0007669"/>
    <property type="project" value="UniProtKB-KW"/>
</dbReference>
<dbReference type="FunFam" id="1.10.1520.10:FF:000001">
    <property type="entry name" value="Ribonuclease 3"/>
    <property type="match status" value="1"/>
</dbReference>
<reference evidence="12 13" key="1">
    <citation type="journal article" date="2018" name="Nat. Biotechnol.">
        <title>A standardized bacterial taxonomy based on genome phylogeny substantially revises the tree of life.</title>
        <authorList>
            <person name="Parks D.H."/>
            <person name="Chuvochina M."/>
            <person name="Waite D.W."/>
            <person name="Rinke C."/>
            <person name="Skarshewski A."/>
            <person name="Chaumeil P.A."/>
            <person name="Hugenholtz P."/>
        </authorList>
    </citation>
    <scope>NUCLEOTIDE SEQUENCE [LARGE SCALE GENOMIC DNA]</scope>
    <source>
        <strain evidence="12">UBA8781</strain>
    </source>
</reference>
<comment type="subunit">
    <text evidence="9">Homodimer.</text>
</comment>
<dbReference type="Gene3D" id="1.10.1520.10">
    <property type="entry name" value="Ribonuclease III domain"/>
    <property type="match status" value="1"/>
</dbReference>
<dbReference type="NCBIfam" id="TIGR02191">
    <property type="entry name" value="RNaseIII"/>
    <property type="match status" value="1"/>
</dbReference>
<proteinExistence type="inferred from homology"/>
<dbReference type="GO" id="GO:0004525">
    <property type="term" value="F:ribonuclease III activity"/>
    <property type="evidence" value="ECO:0007669"/>
    <property type="project" value="UniProtKB-UniRule"/>
</dbReference>
<keyword evidence="6 9" id="KW-0255">Endonuclease</keyword>
<dbReference type="EC" id="3.1.26.3" evidence="9"/>
<sequence>MEQITNHVESPQEFAKRIGLHFNDWMLLSRALTHRSYLNEHAEALEDNERLEFLGDAILDFIVGAWLYNRFPEMPEGDLTRMRSALVYTEQLAEFARQIGLGAAMRLGKGESQAGGRDRPALLCDTFEALIGAIYLDQGIEAVREFIAPMLEEASDRILATHSIEDPKSLLQEWAQSQGFQAPHYITRNAFGPDHSKVFEVEVIINGELYGRGTGHSKQAAAKAAAKDALERLGML</sequence>
<dbReference type="PROSITE" id="PS50137">
    <property type="entry name" value="DS_RBD"/>
    <property type="match status" value="1"/>
</dbReference>
<evidence type="ECO:0000259" key="11">
    <source>
        <dbReference type="PROSITE" id="PS50142"/>
    </source>
</evidence>
<evidence type="ECO:0000256" key="1">
    <source>
        <dbReference type="ARBA" id="ARBA00000109"/>
    </source>
</evidence>
<dbReference type="Pfam" id="PF14622">
    <property type="entry name" value="Ribonucleas_3_3"/>
    <property type="match status" value="1"/>
</dbReference>
<dbReference type="Proteomes" id="UP000264141">
    <property type="component" value="Unassembled WGS sequence"/>
</dbReference>
<keyword evidence="9" id="KW-0460">Magnesium</keyword>
<dbReference type="CDD" id="cd00593">
    <property type="entry name" value="RIBOc"/>
    <property type="match status" value="1"/>
</dbReference>
<dbReference type="GO" id="GO:0005737">
    <property type="term" value="C:cytoplasm"/>
    <property type="evidence" value="ECO:0007669"/>
    <property type="project" value="UniProtKB-SubCell"/>
</dbReference>
<dbReference type="PROSITE" id="PS50142">
    <property type="entry name" value="RNASE_3_2"/>
    <property type="match status" value="1"/>
</dbReference>
<dbReference type="GO" id="GO:0006364">
    <property type="term" value="P:rRNA processing"/>
    <property type="evidence" value="ECO:0007669"/>
    <property type="project" value="UniProtKB-UniRule"/>
</dbReference>
<dbReference type="InterPro" id="IPR014720">
    <property type="entry name" value="dsRBD_dom"/>
</dbReference>
<dbReference type="HAMAP" id="MF_00104">
    <property type="entry name" value="RNase_III"/>
    <property type="match status" value="1"/>
</dbReference>
<keyword evidence="7 9" id="KW-0378">Hydrolase</keyword>
<keyword evidence="3 9" id="KW-0698">rRNA processing</keyword>
<evidence type="ECO:0000256" key="2">
    <source>
        <dbReference type="ARBA" id="ARBA00010183"/>
    </source>
</evidence>
<dbReference type="GO" id="GO:0006397">
    <property type="term" value="P:mRNA processing"/>
    <property type="evidence" value="ECO:0007669"/>
    <property type="project" value="UniProtKB-UniRule"/>
</dbReference>
<dbReference type="Gene3D" id="3.30.160.20">
    <property type="match status" value="1"/>
</dbReference>
<evidence type="ECO:0000313" key="12">
    <source>
        <dbReference type="EMBL" id="HCE18116.1"/>
    </source>
</evidence>
<feature type="domain" description="RNase III" evidence="11">
    <location>
        <begin position="11"/>
        <end position="139"/>
    </location>
</feature>
<feature type="active site" evidence="9">
    <location>
        <position position="56"/>
    </location>
</feature>
<comment type="caution">
    <text evidence="12">The sequence shown here is derived from an EMBL/GenBank/DDBJ whole genome shotgun (WGS) entry which is preliminary data.</text>
</comment>
<dbReference type="OrthoDB" id="9805026at2"/>
<dbReference type="GO" id="GO:0008033">
    <property type="term" value="P:tRNA processing"/>
    <property type="evidence" value="ECO:0007669"/>
    <property type="project" value="UniProtKB-KW"/>
</dbReference>
<feature type="active site" evidence="9">
    <location>
        <position position="128"/>
    </location>
</feature>
<keyword evidence="8 9" id="KW-0694">RNA-binding</keyword>
<dbReference type="EMBL" id="DPBP01000037">
    <property type="protein sequence ID" value="HCE18116.1"/>
    <property type="molecule type" value="Genomic_DNA"/>
</dbReference>
<dbReference type="InterPro" id="IPR036389">
    <property type="entry name" value="RNase_III_sf"/>
</dbReference>
<dbReference type="GO" id="GO:0003725">
    <property type="term" value="F:double-stranded RNA binding"/>
    <property type="evidence" value="ECO:0007669"/>
    <property type="project" value="TreeGrafter"/>
</dbReference>
<comment type="cofactor">
    <cofactor evidence="9">
        <name>Mg(2+)</name>
        <dbReference type="ChEBI" id="CHEBI:18420"/>
    </cofactor>
</comment>
<feature type="binding site" evidence="9">
    <location>
        <position position="52"/>
    </location>
    <ligand>
        <name>Mg(2+)</name>
        <dbReference type="ChEBI" id="CHEBI:18420"/>
    </ligand>
</feature>